<dbReference type="EMBL" id="BMAU01021358">
    <property type="protein sequence ID" value="GFY21479.1"/>
    <property type="molecule type" value="Genomic_DNA"/>
</dbReference>
<proteinExistence type="predicted"/>
<name>A0A8X6SWW2_TRICX</name>
<reference evidence="1" key="1">
    <citation type="submission" date="2020-08" db="EMBL/GenBank/DDBJ databases">
        <title>Multicomponent nature underlies the extraordinary mechanical properties of spider dragline silk.</title>
        <authorList>
            <person name="Kono N."/>
            <person name="Nakamura H."/>
            <person name="Mori M."/>
            <person name="Yoshida Y."/>
            <person name="Ohtoshi R."/>
            <person name="Malay A.D."/>
            <person name="Moran D.A.P."/>
            <person name="Tomita M."/>
            <person name="Numata K."/>
            <person name="Arakawa K."/>
        </authorList>
    </citation>
    <scope>NUCLEOTIDE SEQUENCE</scope>
</reference>
<sequence length="75" mass="8799">MKSEHRRFVLLRKILSPGSGSEGKREIVLNRRPELYRGKYRCVQPKINLLKKDVLMPVKQCFPVEPSRCRRGAFT</sequence>
<organism evidence="1 2">
    <name type="scientific">Trichonephila clavipes</name>
    <name type="common">Golden silk orbweaver</name>
    <name type="synonym">Nephila clavipes</name>
    <dbReference type="NCBI Taxonomy" id="2585209"/>
    <lineage>
        <taxon>Eukaryota</taxon>
        <taxon>Metazoa</taxon>
        <taxon>Ecdysozoa</taxon>
        <taxon>Arthropoda</taxon>
        <taxon>Chelicerata</taxon>
        <taxon>Arachnida</taxon>
        <taxon>Araneae</taxon>
        <taxon>Araneomorphae</taxon>
        <taxon>Entelegynae</taxon>
        <taxon>Araneoidea</taxon>
        <taxon>Nephilidae</taxon>
        <taxon>Trichonephila</taxon>
    </lineage>
</organism>
<evidence type="ECO:0000313" key="2">
    <source>
        <dbReference type="Proteomes" id="UP000887159"/>
    </source>
</evidence>
<keyword evidence="2" id="KW-1185">Reference proteome</keyword>
<protein>
    <submittedName>
        <fullName evidence="1">Uncharacterized protein</fullName>
    </submittedName>
</protein>
<comment type="caution">
    <text evidence="1">The sequence shown here is derived from an EMBL/GenBank/DDBJ whole genome shotgun (WGS) entry which is preliminary data.</text>
</comment>
<dbReference type="Proteomes" id="UP000887159">
    <property type="component" value="Unassembled WGS sequence"/>
</dbReference>
<accession>A0A8X6SWW2</accession>
<dbReference type="AlphaFoldDB" id="A0A8X6SWW2"/>
<evidence type="ECO:0000313" key="1">
    <source>
        <dbReference type="EMBL" id="GFY21479.1"/>
    </source>
</evidence>
<gene>
    <name evidence="1" type="ORF">TNCV_1166271</name>
</gene>